<dbReference type="EMBL" id="JAACNO010000157">
    <property type="protein sequence ID" value="KAF4149570.1"/>
    <property type="molecule type" value="Genomic_DNA"/>
</dbReference>
<proteinExistence type="predicted"/>
<evidence type="ECO:0000313" key="2">
    <source>
        <dbReference type="Proteomes" id="UP000704712"/>
    </source>
</evidence>
<accession>A0A8S9V9C2</accession>
<protein>
    <submittedName>
        <fullName evidence="1">Uncharacterized protein</fullName>
    </submittedName>
</protein>
<sequence length="109" mass="12581">MHKRIVATNNKVRARGRRYSDQKQGTRLAQFDVGDFVLYADVWAHARDKLRVKWCGPAQVTGTVSNWIFRITNLVTGDEREAHASRLKFYSDDSLELSEDLLLHVAHKQ</sequence>
<reference evidence="1" key="1">
    <citation type="submission" date="2020-03" db="EMBL/GenBank/DDBJ databases">
        <title>Hybrid Assembly of Korean Phytophthora infestans isolates.</title>
        <authorList>
            <person name="Prokchorchik M."/>
            <person name="Lee Y."/>
            <person name="Seo J."/>
            <person name="Cho J.-H."/>
            <person name="Park Y.-E."/>
            <person name="Jang D.-C."/>
            <person name="Im J.-S."/>
            <person name="Choi J.-G."/>
            <person name="Park H.-J."/>
            <person name="Lee G.-B."/>
            <person name="Lee Y.-G."/>
            <person name="Hong S.-Y."/>
            <person name="Cho K."/>
            <person name="Sohn K.H."/>
        </authorList>
    </citation>
    <scope>NUCLEOTIDE SEQUENCE</scope>
    <source>
        <strain evidence="1">KR_2_A2</strain>
    </source>
</reference>
<dbReference type="AlphaFoldDB" id="A0A8S9V9C2"/>
<comment type="caution">
    <text evidence="1">The sequence shown here is derived from an EMBL/GenBank/DDBJ whole genome shotgun (WGS) entry which is preliminary data.</text>
</comment>
<name>A0A8S9V9C2_PHYIN</name>
<gene>
    <name evidence="1" type="ORF">GN958_ATG01240</name>
</gene>
<dbReference type="Proteomes" id="UP000704712">
    <property type="component" value="Unassembled WGS sequence"/>
</dbReference>
<organism evidence="1 2">
    <name type="scientific">Phytophthora infestans</name>
    <name type="common">Potato late blight agent</name>
    <name type="synonym">Botrytis infestans</name>
    <dbReference type="NCBI Taxonomy" id="4787"/>
    <lineage>
        <taxon>Eukaryota</taxon>
        <taxon>Sar</taxon>
        <taxon>Stramenopiles</taxon>
        <taxon>Oomycota</taxon>
        <taxon>Peronosporomycetes</taxon>
        <taxon>Peronosporales</taxon>
        <taxon>Peronosporaceae</taxon>
        <taxon>Phytophthora</taxon>
    </lineage>
</organism>
<evidence type="ECO:0000313" key="1">
    <source>
        <dbReference type="EMBL" id="KAF4149570.1"/>
    </source>
</evidence>